<feature type="compositionally biased region" description="Basic and acidic residues" evidence="3">
    <location>
        <begin position="2537"/>
        <end position="2548"/>
    </location>
</feature>
<feature type="region of interest" description="Disordered" evidence="3">
    <location>
        <begin position="1374"/>
        <end position="1401"/>
    </location>
</feature>
<feature type="compositionally biased region" description="Pro residues" evidence="3">
    <location>
        <begin position="1774"/>
        <end position="1788"/>
    </location>
</feature>
<feature type="compositionally biased region" description="Low complexity" evidence="3">
    <location>
        <begin position="2057"/>
        <end position="2068"/>
    </location>
</feature>
<feature type="compositionally biased region" description="Basic and acidic residues" evidence="3">
    <location>
        <begin position="1386"/>
        <end position="1401"/>
    </location>
</feature>
<feature type="region of interest" description="Disordered" evidence="3">
    <location>
        <begin position="1233"/>
        <end position="1300"/>
    </location>
</feature>
<feature type="compositionally biased region" description="Acidic residues" evidence="3">
    <location>
        <begin position="712"/>
        <end position="725"/>
    </location>
</feature>
<feature type="compositionally biased region" description="Polar residues" evidence="3">
    <location>
        <begin position="2303"/>
        <end position="2333"/>
    </location>
</feature>
<feature type="compositionally biased region" description="Basic and acidic residues" evidence="3">
    <location>
        <begin position="2024"/>
        <end position="2039"/>
    </location>
</feature>
<feature type="compositionally biased region" description="Basic and acidic residues" evidence="3">
    <location>
        <begin position="1169"/>
        <end position="1183"/>
    </location>
</feature>
<feature type="compositionally biased region" description="Basic and acidic residues" evidence="3">
    <location>
        <begin position="665"/>
        <end position="692"/>
    </location>
</feature>
<keyword evidence="6" id="KW-1185">Reference proteome</keyword>
<sequence length="2548" mass="271972">MDQLLDQVADNFAVPATIYIEQAVENFAVPGVIYVVHLIGAYFWEHLPEVQPHNHAVNGTIQPTESLLPVEATMVTETEICKITKFIELTEFETETQTIDKCGPTVFKELPEVKFVDTQTTSTQRLVDASQKALSTTPMDWESRMWWILGFMGLVLVVALLIALVLWTCFDGNTNHDPPAPPPGGDGGGNDDGGGGGGDNGDDGKNNDGLPPEDEFPDSDGDSSSGDGDTGPSADNNDAGPPEDDHEARPAEDVGVEAPETEGAVPPDDGSVGPLESDDIRPPENDDHAGGSEGDNAGTVGDEPPQTTDAFTYESSENDDAGSSENDKDAGPSENQDAESLGTDGAVPPDDSNAGHLRGGDTRPPENDDHAGAPEGDNAGTEGDGDVAGALPEDDDHATSPVGDIAGGATGHDTGLPANGADGATLESSSANAQDSQSTDSQSSHSSWISLKPLTQWLPGLPSSTATDSDLDQLAKLRNELKASQEKVAETKAELRASNEKRSETMIGFKEALESKRKAEESKKAAEEKLAKVEEQLSRQNNDTANSTKASPHAAEFTPAERREEHEIARLQAREAKPQARVAELEANQRPTEGDRAASSDGGTRTREHDQCPYSREEIGEVMRDQERLRARLVEHIPYLEQALKDAITRREKAKDKAPGNAGDRGGRPDVERAREDCDRAKVSLQKSRDVSSKLSLWHPGPLGTQSQESDHTDDEAPAGDREDDPCAEVRADLRAAHAKIGRLQTVLLELEVENAALKSQGSTTRQAPVPSYKELLDLNSAKFSEDKDARWFATENATLRETNRSLRAAQNNANPLGPALNVQAAPHLAMQGGVIAESSMRLVRELGRAYERIKELESVNQALSNARSPPPDKDDDPCKEVKKELQAAQGKIKTLRGKETAALKRCNAAEAALNVGAKEALQKLQESYESDANQKMIENKNLAKQIEELKAKLENPSQRSKTQGKSETDNVFGSSEIDQAAQESESAGNSDKDTKKDVEQLTQQNQKLQEEIESQKKLVDEAVLSAEQAWASNSPSRKSKEAGSGNNEDPCKEVKDELQASQKEKAALQEELEDQKKLVDEAVLSAEQAWASNSPSRKSKETGSGNNEDPCKEVKEELQAAQKKIVTLEAEIQRLEKLLTKPDQLVKDGSASKSKEGGLGPEPDGDADPCKEWKDALEESRQDVKRMEKLRNVEERLRKAAQTTAGQFYPPHVWDDLQTEHKLDVNQTMDENRELTKENKKLKHKVEHLSRGEKSDAEDEKIDDLFFDNNGAFQPLRKPSGFGKGALKKPDSTKPEVKVDPCKEVKADLATAKAEVDRLTAELETAKAELAAKKSAEAKPETDQKQTQTEEDPCKDEKIKLAAAEREVESLTAQLAEAKASKKAKTLDDQGGRAKWDKTRSRNFLEEKVDRLEKELGELKEETEKAAKELQDKLDSTTKERDAAREEVEKLKGQLATAGSDLTTNQTAKEKVIADLVAAEGARKTAEKELVTLREELKTASAALQESLTAVKDALNAKEIALAKCKVEIVDLNEKVKTANEKVKTANEKAKSANNARLASLTADKEALNAKEAALKTCEAEKVQLKKQLEDDNNPAPTTTPGGGVKSRTTLEIELSQALKRISQLEKDLQSAKKLNNAKAVLEENGTPARNPCQKYIDELAKEKAEVKRLKDKIARLERVIQNLQNRLESTPDWRPDDDDSEDDPEDDKPDQGKAANPKDIAGTPQAGGAAPKPATSSGQKQPGGDKATEAGSTADNPVDLEPDSNREAEKAPSPPSDVPLKQPPSAPVFEPEDRSLRDYAIKGNGFSDDSEDEQSVKDDTRDSDDENETPVAPNYVPEIDDLLKNLGVGGKEATKGPLSPPVATDEQAPIPIAEDEQDTQVSKEKSDEAEAPAQDPSAVPLPTSPNDTGTSNPRGGPSSNDNWSVASDVAELTKKKLQATQVDQRHKNHTGGFREQRPMPEGGDERDRVEKEKQKSDEAARKLREILRKLDEEPPEVGNVSDSDYSSGTGNGEVDTGEFDDDGKKGGDSDGDNDGHDPPPPTRKPMPAASQGRNASVPDSVVASDSQGQSDVPVDSRRQSLPHFDFSSAPHPPGHRQNGESSTRPTSSPQPSTMTFNTPTPAGGPDSLLGRPAGPERRGLFPLGQTKAPVLDAQSAPRANAISPAPQKPMPPANVLTGPSSTGSLPAGQMALPTGQLAFPPPNVPIAPQPMEAVPTSATWFGPNAVPLPTGQMALPTGQLVVPPLDVPIAPQPMEAVPTSSTWSVPIVPEPMEAVPTSATWSGPNAVPRLALPPKLAAATQHGSVTSPAPQKPAPSSNAPTGQGRTGSLPTGQAALPPVNAPFASTGMPADWAKWYGPNAKGGLALPPKKSAATGPQASVLSSTPAITAAPPNAQTAPSRAGSLPTGQVALPPLNSQTGSRSIQAPAPAPSPSLGGLYGSVHAPAAGAAAEPLPDIRRAQSPVAEEERFKPRGRFAKEGGGAQAGAAGKSETGSGSGGSRTGGSANRGRSGSGSGVSGRGSKGGIIGSRKQKRPHKEEDPSKKEDS</sequence>
<feature type="compositionally biased region" description="Basic and acidic residues" evidence="3">
    <location>
        <begin position="484"/>
        <end position="504"/>
    </location>
</feature>
<keyword evidence="4" id="KW-0472">Membrane</keyword>
<feature type="compositionally biased region" description="Low complexity" evidence="3">
    <location>
        <begin position="222"/>
        <end position="235"/>
    </location>
</feature>
<feature type="compositionally biased region" description="Gly residues" evidence="3">
    <location>
        <begin position="2512"/>
        <end position="2528"/>
    </location>
</feature>
<reference evidence="5 6" key="1">
    <citation type="submission" date="2016-06" db="EMBL/GenBank/DDBJ databases">
        <authorList>
            <person name="Kjaerup R.B."/>
            <person name="Dalgaard T.S."/>
            <person name="Juul-Madsen H.R."/>
        </authorList>
    </citation>
    <scope>NUCLEOTIDE SEQUENCE [LARGE SCALE GENOMIC DNA]</scope>
</reference>
<feature type="compositionally biased region" description="Polar residues" evidence="3">
    <location>
        <begin position="538"/>
        <end position="550"/>
    </location>
</feature>
<evidence type="ECO:0000256" key="4">
    <source>
        <dbReference type="SAM" id="Phobius"/>
    </source>
</evidence>
<feature type="region of interest" description="Disordered" evidence="3">
    <location>
        <begin position="1587"/>
        <end position="1609"/>
    </location>
</feature>
<dbReference type="EMBL" id="LT853696">
    <property type="protein sequence ID" value="SMQ50484.1"/>
    <property type="molecule type" value="Genomic_DNA"/>
</dbReference>
<feature type="region of interest" description="Disordered" evidence="3">
    <location>
        <begin position="1029"/>
        <end position="1075"/>
    </location>
</feature>
<feature type="region of interest" description="Disordered" evidence="3">
    <location>
        <begin position="484"/>
        <end position="620"/>
    </location>
</feature>
<name>A0A1X7RSP8_ZYMT9</name>
<evidence type="ECO:0000313" key="6">
    <source>
        <dbReference type="Proteomes" id="UP000215127"/>
    </source>
</evidence>
<feature type="compositionally biased region" description="Basic and acidic residues" evidence="3">
    <location>
        <begin position="1110"/>
        <end position="1119"/>
    </location>
</feature>
<feature type="compositionally biased region" description="Polar residues" evidence="3">
    <location>
        <begin position="1906"/>
        <end position="1927"/>
    </location>
</feature>
<feature type="compositionally biased region" description="Basic and acidic residues" evidence="3">
    <location>
        <begin position="1330"/>
        <end position="1345"/>
    </location>
</feature>
<feature type="compositionally biased region" description="Gly residues" evidence="3">
    <location>
        <begin position="185"/>
        <end position="199"/>
    </location>
</feature>
<protein>
    <submittedName>
        <fullName evidence="5">Uncharacterized protein</fullName>
    </submittedName>
</protein>
<feature type="region of interest" description="Disordered" evidence="3">
    <location>
        <begin position="2390"/>
        <end position="2548"/>
    </location>
</feature>
<feature type="transmembrane region" description="Helical" evidence="4">
    <location>
        <begin position="146"/>
        <end position="167"/>
    </location>
</feature>
<dbReference type="Proteomes" id="UP000215127">
    <property type="component" value="Chromosome 5"/>
</dbReference>
<evidence type="ECO:0000313" key="5">
    <source>
        <dbReference type="EMBL" id="SMQ50484.1"/>
    </source>
</evidence>
<feature type="region of interest" description="Disordered" evidence="3">
    <location>
        <begin position="949"/>
        <end position="1014"/>
    </location>
</feature>
<keyword evidence="1 2" id="KW-0175">Coiled coil</keyword>
<keyword evidence="4" id="KW-1133">Transmembrane helix</keyword>
<feature type="compositionally biased region" description="Basic and acidic residues" evidence="3">
    <location>
        <begin position="358"/>
        <end position="372"/>
    </location>
</feature>
<feature type="coiled-coil region" evidence="2">
    <location>
        <begin position="847"/>
        <end position="899"/>
    </location>
</feature>
<feature type="compositionally biased region" description="Basic and acidic residues" evidence="3">
    <location>
        <begin position="1793"/>
        <end position="1802"/>
    </location>
</feature>
<feature type="compositionally biased region" description="Acidic residues" evidence="3">
    <location>
        <begin position="1257"/>
        <end position="1267"/>
    </location>
</feature>
<accession>A0A1X7RSP8</accession>
<dbReference type="PANTHER" id="PTHR23160">
    <property type="entry name" value="SYNAPTONEMAL COMPLEX PROTEIN-RELATED"/>
    <property type="match status" value="1"/>
</dbReference>
<feature type="compositionally biased region" description="Basic and acidic residues" evidence="3">
    <location>
        <begin position="278"/>
        <end position="290"/>
    </location>
</feature>
<feature type="compositionally biased region" description="Polar residues" evidence="3">
    <location>
        <begin position="2416"/>
        <end position="2425"/>
    </location>
</feature>
<feature type="compositionally biased region" description="Basic and acidic residues" evidence="3">
    <location>
        <begin position="511"/>
        <end position="537"/>
    </location>
</feature>
<feature type="region of interest" description="Disordered" evidence="3">
    <location>
        <begin position="1330"/>
        <end position="1357"/>
    </location>
</feature>
<dbReference type="STRING" id="1276538.A0A1X7RSP8"/>
<feature type="compositionally biased region" description="Basic and acidic residues" evidence="3">
    <location>
        <begin position="991"/>
        <end position="1000"/>
    </location>
</feature>
<feature type="compositionally biased region" description="Basic and acidic residues" evidence="3">
    <location>
        <begin position="1138"/>
        <end position="1147"/>
    </location>
</feature>
<feature type="compositionally biased region" description="Low complexity" evidence="3">
    <location>
        <begin position="428"/>
        <end position="447"/>
    </location>
</feature>
<organism evidence="5 6">
    <name type="scientific">Zymoseptoria tritici (strain ST99CH_3D7)</name>
    <dbReference type="NCBI Taxonomy" id="1276538"/>
    <lineage>
        <taxon>Eukaryota</taxon>
        <taxon>Fungi</taxon>
        <taxon>Dikarya</taxon>
        <taxon>Ascomycota</taxon>
        <taxon>Pezizomycotina</taxon>
        <taxon>Dothideomycetes</taxon>
        <taxon>Dothideomycetidae</taxon>
        <taxon>Mycosphaerellales</taxon>
        <taxon>Mycosphaerellaceae</taxon>
        <taxon>Zymoseptoria</taxon>
    </lineage>
</organism>
<feature type="region of interest" description="Disordered" evidence="3">
    <location>
        <begin position="2299"/>
        <end position="2344"/>
    </location>
</feature>
<feature type="region of interest" description="Disordered" evidence="3">
    <location>
        <begin position="1138"/>
        <end position="1183"/>
    </location>
</feature>
<feature type="compositionally biased region" description="Basic and acidic residues" evidence="3">
    <location>
        <begin position="1289"/>
        <end position="1300"/>
    </location>
</feature>
<evidence type="ECO:0000256" key="2">
    <source>
        <dbReference type="SAM" id="Coils"/>
    </source>
</evidence>
<feature type="compositionally biased region" description="Basic and acidic residues" evidence="3">
    <location>
        <begin position="592"/>
        <end position="620"/>
    </location>
</feature>
<feature type="region of interest" description="Disordered" evidence="3">
    <location>
        <begin position="1088"/>
        <end position="1119"/>
    </location>
</feature>
<feature type="compositionally biased region" description="Basic and acidic residues" evidence="3">
    <location>
        <begin position="1954"/>
        <end position="1994"/>
    </location>
</feature>
<dbReference type="PANTHER" id="PTHR23160:SF19">
    <property type="entry name" value="MYOSIN HEAVY CHAIN-RELATED PROTEIN"/>
    <property type="match status" value="1"/>
</dbReference>
<evidence type="ECO:0000256" key="3">
    <source>
        <dbReference type="SAM" id="MobiDB-lite"/>
    </source>
</evidence>
<feature type="compositionally biased region" description="Basic and acidic residues" evidence="3">
    <location>
        <begin position="559"/>
        <end position="578"/>
    </location>
</feature>
<feature type="compositionally biased region" description="Basic and acidic residues" evidence="3">
    <location>
        <begin position="1050"/>
        <end position="1075"/>
    </location>
</feature>
<feature type="compositionally biased region" description="Polar residues" evidence="3">
    <location>
        <begin position="305"/>
        <end position="315"/>
    </location>
</feature>
<gene>
    <name evidence="5" type="ORF">ZT3D7_G5637</name>
</gene>
<feature type="compositionally biased region" description="Polar residues" evidence="3">
    <location>
        <begin position="1091"/>
        <end position="1108"/>
    </location>
</feature>
<feature type="compositionally biased region" description="Acidic residues" evidence="3">
    <location>
        <begin position="1697"/>
        <end position="1710"/>
    </location>
</feature>
<feature type="compositionally biased region" description="Low complexity" evidence="3">
    <location>
        <begin position="2486"/>
        <end position="2495"/>
    </location>
</feature>
<feature type="region of interest" description="Disordered" evidence="3">
    <location>
        <begin position="1688"/>
        <end position="2189"/>
    </location>
</feature>
<feature type="region of interest" description="Disordered" evidence="3">
    <location>
        <begin position="1423"/>
        <end position="1453"/>
    </location>
</feature>
<proteinExistence type="predicted"/>
<feature type="region of interest" description="Disordered" evidence="3">
    <location>
        <begin position="650"/>
        <end position="725"/>
    </location>
</feature>
<feature type="compositionally biased region" description="Low complexity" evidence="3">
    <location>
        <begin position="2103"/>
        <end position="2115"/>
    </location>
</feature>
<feature type="region of interest" description="Disordered" evidence="3">
    <location>
        <begin position="176"/>
        <end position="447"/>
    </location>
</feature>
<feature type="compositionally biased region" description="Polar residues" evidence="3">
    <location>
        <begin position="956"/>
        <end position="990"/>
    </location>
</feature>
<evidence type="ECO:0000256" key="1">
    <source>
        <dbReference type="ARBA" id="ARBA00023054"/>
    </source>
</evidence>
<keyword evidence="4" id="KW-0812">Transmembrane</keyword>
<feature type="compositionally biased region" description="Acidic residues" evidence="3">
    <location>
        <begin position="211"/>
        <end position="221"/>
    </location>
</feature>